<evidence type="ECO:0000259" key="2">
    <source>
        <dbReference type="Pfam" id="PF00903"/>
    </source>
</evidence>
<proteinExistence type="predicted"/>
<dbReference type="Pfam" id="PF00903">
    <property type="entry name" value="Glyoxalase"/>
    <property type="match status" value="1"/>
</dbReference>
<reference evidence="3 4" key="1">
    <citation type="submission" date="2012-06" db="EMBL/GenBank/DDBJ databases">
        <title>Complete genome of Terriglobus roseus DSM 18391.</title>
        <authorList>
            <consortium name="US DOE Joint Genome Institute (JGI-PGF)"/>
            <person name="Lucas S."/>
            <person name="Copeland A."/>
            <person name="Lapidus A."/>
            <person name="Glavina del Rio T."/>
            <person name="Dalin E."/>
            <person name="Tice H."/>
            <person name="Bruce D."/>
            <person name="Goodwin L."/>
            <person name="Pitluck S."/>
            <person name="Peters L."/>
            <person name="Mikhailova N."/>
            <person name="Munk A.C.C."/>
            <person name="Kyrpides N."/>
            <person name="Mavromatis K."/>
            <person name="Ivanova N."/>
            <person name="Brettin T."/>
            <person name="Detter J.C."/>
            <person name="Han C."/>
            <person name="Larimer F."/>
            <person name="Land M."/>
            <person name="Hauser L."/>
            <person name="Markowitz V."/>
            <person name="Cheng J.-F."/>
            <person name="Hugenholtz P."/>
            <person name="Woyke T."/>
            <person name="Wu D."/>
            <person name="Brambilla E."/>
            <person name="Klenk H.-P."/>
            <person name="Eisen J.A."/>
        </authorList>
    </citation>
    <scope>NUCLEOTIDE SEQUENCE [LARGE SCALE GENOMIC DNA]</scope>
    <source>
        <strain evidence="4">DSM 18391 / NRRL B-41598 / KBS 63</strain>
    </source>
</reference>
<dbReference type="STRING" id="926566.Terro_0272"/>
<protein>
    <recommendedName>
        <fullName evidence="2">Glyoxalase/fosfomycin resistance/dioxygenase domain-containing protein</fullName>
    </recommendedName>
</protein>
<evidence type="ECO:0000256" key="1">
    <source>
        <dbReference type="SAM" id="MobiDB-lite"/>
    </source>
</evidence>
<keyword evidence="4" id="KW-1185">Reference proteome</keyword>
<dbReference type="InterPro" id="IPR004360">
    <property type="entry name" value="Glyas_Fos-R_dOase_dom"/>
</dbReference>
<feature type="region of interest" description="Disordered" evidence="1">
    <location>
        <begin position="109"/>
        <end position="130"/>
    </location>
</feature>
<dbReference type="InterPro" id="IPR029068">
    <property type="entry name" value="Glyas_Bleomycin-R_OHBP_Dase"/>
</dbReference>
<gene>
    <name evidence="3" type="ordered locus">Terro_0272</name>
</gene>
<dbReference type="eggNOG" id="COG0346">
    <property type="taxonomic scope" value="Bacteria"/>
</dbReference>
<organism evidence="3 4">
    <name type="scientific">Terriglobus roseus (strain DSM 18391 / NRRL B-41598 / KBS 63)</name>
    <dbReference type="NCBI Taxonomy" id="926566"/>
    <lineage>
        <taxon>Bacteria</taxon>
        <taxon>Pseudomonadati</taxon>
        <taxon>Acidobacteriota</taxon>
        <taxon>Terriglobia</taxon>
        <taxon>Terriglobales</taxon>
        <taxon>Acidobacteriaceae</taxon>
        <taxon>Terriglobus</taxon>
    </lineage>
</organism>
<dbReference type="Proteomes" id="UP000006056">
    <property type="component" value="Chromosome"/>
</dbReference>
<dbReference type="OrthoDB" id="121588at2"/>
<dbReference type="AlphaFoldDB" id="I3ZBK3"/>
<evidence type="ECO:0000313" key="3">
    <source>
        <dbReference type="EMBL" id="AFL86621.1"/>
    </source>
</evidence>
<dbReference type="RefSeq" id="WP_014784190.1">
    <property type="nucleotide sequence ID" value="NC_018014.1"/>
</dbReference>
<dbReference type="SUPFAM" id="SSF54593">
    <property type="entry name" value="Glyoxalase/Bleomycin resistance protein/Dihydroxybiphenyl dioxygenase"/>
    <property type="match status" value="1"/>
</dbReference>
<dbReference type="HOGENOM" id="CLU_1937117_0_0_0"/>
<evidence type="ECO:0000313" key="4">
    <source>
        <dbReference type="Proteomes" id="UP000006056"/>
    </source>
</evidence>
<dbReference type="EMBL" id="CP003379">
    <property type="protein sequence ID" value="AFL86621.1"/>
    <property type="molecule type" value="Genomic_DNA"/>
</dbReference>
<name>I3ZBK3_TERRK</name>
<accession>I3ZBK3</accession>
<dbReference type="KEGG" id="trs:Terro_0272"/>
<feature type="domain" description="Glyoxalase/fosfomycin resistance/dioxygenase" evidence="2">
    <location>
        <begin position="7"/>
        <end position="97"/>
    </location>
</feature>
<sequence>MATTRDILLQTPHLQQATDFYRDVLGLEVFLNTPALVGLEAGSFRLFLEDADPLGPVLEFLTDDFDTTRRDLLDHGCTLILEDPTIPRCYLRDPFGLIFNLTLNPLANPSAQADADDPTLDRGNEKPPHY</sequence>
<dbReference type="Gene3D" id="3.10.180.10">
    <property type="entry name" value="2,3-Dihydroxybiphenyl 1,2-Dioxygenase, domain 1"/>
    <property type="match status" value="1"/>
</dbReference>
<feature type="compositionally biased region" description="Basic and acidic residues" evidence="1">
    <location>
        <begin position="119"/>
        <end position="130"/>
    </location>
</feature>